<comment type="caution">
    <text evidence="2">The sequence shown here is derived from an EMBL/GenBank/DDBJ whole genome shotgun (WGS) entry which is preliminary data.</text>
</comment>
<keyword evidence="3" id="KW-1185">Reference proteome</keyword>
<name>A0A0K9NQR7_ZOSMR</name>
<dbReference type="OrthoDB" id="822750at2759"/>
<organism evidence="2 3">
    <name type="scientific">Zostera marina</name>
    <name type="common">Eelgrass</name>
    <dbReference type="NCBI Taxonomy" id="29655"/>
    <lineage>
        <taxon>Eukaryota</taxon>
        <taxon>Viridiplantae</taxon>
        <taxon>Streptophyta</taxon>
        <taxon>Embryophyta</taxon>
        <taxon>Tracheophyta</taxon>
        <taxon>Spermatophyta</taxon>
        <taxon>Magnoliopsida</taxon>
        <taxon>Liliopsida</taxon>
        <taxon>Zosteraceae</taxon>
        <taxon>Zostera</taxon>
    </lineage>
</organism>
<evidence type="ECO:0000313" key="2">
    <source>
        <dbReference type="EMBL" id="KMZ58325.1"/>
    </source>
</evidence>
<sequence length="157" mass="17530">MASRVFSRVSKRIVAGGRSIIAPPSLNDPIRRSTGLHSFGCKEMPYTINKTLQQPFVINSTLQRFGISSSASHQSGAGAAEISAAQGIVSTKKKASFSLPGVDKIPPYPLLFRWIDEIIMDYVHHEITRNMVFLYMRLYLIIFMKDVFLAGYDILGF</sequence>
<proteinExistence type="predicted"/>
<keyword evidence="1" id="KW-0472">Membrane</keyword>
<keyword evidence="1" id="KW-0812">Transmembrane</keyword>
<keyword evidence="1" id="KW-1133">Transmembrane helix</keyword>
<protein>
    <submittedName>
        <fullName evidence="2">Uncharacterized protein</fullName>
    </submittedName>
</protein>
<reference evidence="3" key="1">
    <citation type="journal article" date="2016" name="Nature">
        <title>The genome of the seagrass Zostera marina reveals angiosperm adaptation to the sea.</title>
        <authorList>
            <person name="Olsen J.L."/>
            <person name="Rouze P."/>
            <person name="Verhelst B."/>
            <person name="Lin Y.-C."/>
            <person name="Bayer T."/>
            <person name="Collen J."/>
            <person name="Dattolo E."/>
            <person name="De Paoli E."/>
            <person name="Dittami S."/>
            <person name="Maumus F."/>
            <person name="Michel G."/>
            <person name="Kersting A."/>
            <person name="Lauritano C."/>
            <person name="Lohaus R."/>
            <person name="Toepel M."/>
            <person name="Tonon T."/>
            <person name="Vanneste K."/>
            <person name="Amirebrahimi M."/>
            <person name="Brakel J."/>
            <person name="Bostroem C."/>
            <person name="Chovatia M."/>
            <person name="Grimwood J."/>
            <person name="Jenkins J.W."/>
            <person name="Jueterbock A."/>
            <person name="Mraz A."/>
            <person name="Stam W.T."/>
            <person name="Tice H."/>
            <person name="Bornberg-Bauer E."/>
            <person name="Green P.J."/>
            <person name="Pearson G.A."/>
            <person name="Procaccini G."/>
            <person name="Duarte C.M."/>
            <person name="Schmutz J."/>
            <person name="Reusch T.B.H."/>
            <person name="Van de Peer Y."/>
        </authorList>
    </citation>
    <scope>NUCLEOTIDE SEQUENCE [LARGE SCALE GENOMIC DNA]</scope>
    <source>
        <strain evidence="3">cv. Finnish</strain>
    </source>
</reference>
<evidence type="ECO:0000313" key="3">
    <source>
        <dbReference type="Proteomes" id="UP000036987"/>
    </source>
</evidence>
<accession>A0A0K9NQR7</accession>
<dbReference type="AlphaFoldDB" id="A0A0K9NQR7"/>
<dbReference type="EMBL" id="LFYR01001962">
    <property type="protein sequence ID" value="KMZ58325.1"/>
    <property type="molecule type" value="Genomic_DNA"/>
</dbReference>
<evidence type="ECO:0000256" key="1">
    <source>
        <dbReference type="SAM" id="Phobius"/>
    </source>
</evidence>
<gene>
    <name evidence="2" type="ORF">ZOSMA_78G00960</name>
</gene>
<feature type="transmembrane region" description="Helical" evidence="1">
    <location>
        <begin position="138"/>
        <end position="155"/>
    </location>
</feature>
<dbReference type="Proteomes" id="UP000036987">
    <property type="component" value="Unassembled WGS sequence"/>
</dbReference>